<dbReference type="Gene3D" id="1.10.10.10">
    <property type="entry name" value="Winged helix-like DNA-binding domain superfamily/Winged helix DNA-binding domain"/>
    <property type="match status" value="1"/>
</dbReference>
<keyword evidence="7" id="KW-1185">Reference proteome</keyword>
<dbReference type="Gene3D" id="3.40.190.10">
    <property type="entry name" value="Periplasmic binding protein-like II"/>
    <property type="match status" value="2"/>
</dbReference>
<evidence type="ECO:0000256" key="1">
    <source>
        <dbReference type="ARBA" id="ARBA00009437"/>
    </source>
</evidence>
<dbReference type="InterPro" id="IPR000847">
    <property type="entry name" value="LysR_HTH_N"/>
</dbReference>
<keyword evidence="2" id="KW-0805">Transcription regulation</keyword>
<proteinExistence type="inferred from homology"/>
<comment type="caution">
    <text evidence="6">The sequence shown here is derived from an EMBL/GenBank/DDBJ whole genome shotgun (WGS) entry which is preliminary data.</text>
</comment>
<protein>
    <submittedName>
        <fullName evidence="6">LysR family transcriptional regulator</fullName>
    </submittedName>
</protein>
<dbReference type="SUPFAM" id="SSF46785">
    <property type="entry name" value="Winged helix' DNA-binding domain"/>
    <property type="match status" value="1"/>
</dbReference>
<evidence type="ECO:0000259" key="5">
    <source>
        <dbReference type="PROSITE" id="PS50931"/>
    </source>
</evidence>
<dbReference type="Pfam" id="PF00126">
    <property type="entry name" value="HTH_1"/>
    <property type="match status" value="1"/>
</dbReference>
<evidence type="ECO:0000313" key="7">
    <source>
        <dbReference type="Proteomes" id="UP001603978"/>
    </source>
</evidence>
<reference evidence="6 7" key="1">
    <citation type="submission" date="2024-10" db="EMBL/GenBank/DDBJ databases">
        <authorList>
            <person name="Topkara A.R."/>
            <person name="Saygin H."/>
        </authorList>
    </citation>
    <scope>NUCLEOTIDE SEQUENCE [LARGE SCALE GENOMIC DNA]</scope>
    <source>
        <strain evidence="6 7">M3C6</strain>
    </source>
</reference>
<dbReference type="SUPFAM" id="SSF53850">
    <property type="entry name" value="Periplasmic binding protein-like II"/>
    <property type="match status" value="1"/>
</dbReference>
<dbReference type="Pfam" id="PF03466">
    <property type="entry name" value="LysR_substrate"/>
    <property type="match status" value="1"/>
</dbReference>
<sequence>MWSTIELHEVRVFLALAGELHFRRTAEQLHLTPARVSQVLRDLEHKTGVPLVYRTSRRVELTQFGERFRREVGGAYEQFMNALKQWDAAGTPPLLRLGLFSDPGVSRIAQIVKVFEQRYPGCSVQAAEVPVGDPFGPLLRGAFDLMASWLPHGQADVVCGPILSREPRVLAVCSDHPLAARDEVSIEDLAGYEVMHFDTMPKEFHNVWIPAKTPTGRPIRHRRFSEHSLGDRGRMTSELLYLITIGRVVHPTVPSFANMFAHPDIVYVPIPDMPPLCSALVWRRRGSNPLLRDFVAVARDVVRNSGRASPGA</sequence>
<name>A0ABW7AN33_9ACTN</name>
<dbReference type="PROSITE" id="PS50931">
    <property type="entry name" value="HTH_LYSR"/>
    <property type="match status" value="1"/>
</dbReference>
<keyword evidence="4" id="KW-0804">Transcription</keyword>
<feature type="domain" description="HTH lysR-type" evidence="5">
    <location>
        <begin position="5"/>
        <end position="62"/>
    </location>
</feature>
<evidence type="ECO:0000256" key="4">
    <source>
        <dbReference type="ARBA" id="ARBA00023163"/>
    </source>
</evidence>
<dbReference type="InterPro" id="IPR036390">
    <property type="entry name" value="WH_DNA-bd_sf"/>
</dbReference>
<dbReference type="Proteomes" id="UP001603978">
    <property type="component" value="Unassembled WGS sequence"/>
</dbReference>
<evidence type="ECO:0000313" key="6">
    <source>
        <dbReference type="EMBL" id="MFG1708805.1"/>
    </source>
</evidence>
<organism evidence="6 7">
    <name type="scientific">Nonomuraea marmarensis</name>
    <dbReference type="NCBI Taxonomy" id="3351344"/>
    <lineage>
        <taxon>Bacteria</taxon>
        <taxon>Bacillati</taxon>
        <taxon>Actinomycetota</taxon>
        <taxon>Actinomycetes</taxon>
        <taxon>Streptosporangiales</taxon>
        <taxon>Streptosporangiaceae</taxon>
        <taxon>Nonomuraea</taxon>
    </lineage>
</organism>
<dbReference type="PANTHER" id="PTHR30346">
    <property type="entry name" value="TRANSCRIPTIONAL DUAL REGULATOR HCAR-RELATED"/>
    <property type="match status" value="1"/>
</dbReference>
<dbReference type="PANTHER" id="PTHR30346:SF0">
    <property type="entry name" value="HCA OPERON TRANSCRIPTIONAL ACTIVATOR HCAR"/>
    <property type="match status" value="1"/>
</dbReference>
<evidence type="ECO:0000256" key="2">
    <source>
        <dbReference type="ARBA" id="ARBA00023015"/>
    </source>
</evidence>
<dbReference type="InterPro" id="IPR005119">
    <property type="entry name" value="LysR_subst-bd"/>
</dbReference>
<gene>
    <name evidence="6" type="ORF">ACFLIM_36975</name>
</gene>
<evidence type="ECO:0000256" key="3">
    <source>
        <dbReference type="ARBA" id="ARBA00023125"/>
    </source>
</evidence>
<accession>A0ABW7AN33</accession>
<keyword evidence="3" id="KW-0238">DNA-binding</keyword>
<comment type="similarity">
    <text evidence="1">Belongs to the LysR transcriptional regulatory family.</text>
</comment>
<dbReference type="RefSeq" id="WP_393173033.1">
    <property type="nucleotide sequence ID" value="NZ_JBICRM010000030.1"/>
</dbReference>
<dbReference type="InterPro" id="IPR036388">
    <property type="entry name" value="WH-like_DNA-bd_sf"/>
</dbReference>
<dbReference type="EMBL" id="JBICRM010000030">
    <property type="protein sequence ID" value="MFG1708805.1"/>
    <property type="molecule type" value="Genomic_DNA"/>
</dbReference>